<dbReference type="InterPro" id="IPR051120">
    <property type="entry name" value="ABC_AA/LPS_Transport"/>
</dbReference>
<dbReference type="InterPro" id="IPR003593">
    <property type="entry name" value="AAA+_ATPase"/>
</dbReference>
<dbReference type="PANTHER" id="PTHR45772">
    <property type="entry name" value="CONSERVED COMPONENT OF ABC TRANSPORTER FOR NATURAL AMINO ACIDS-RELATED"/>
    <property type="match status" value="1"/>
</dbReference>
<keyword evidence="3" id="KW-0547">Nucleotide-binding</keyword>
<gene>
    <name evidence="6" type="ORF">AAV32_14830</name>
    <name evidence="7" type="ORF">EV679_2073</name>
</gene>
<name>A0A171KPF1_9BURK</name>
<evidence type="ECO:0000313" key="7">
    <source>
        <dbReference type="EMBL" id="RZS69478.1"/>
    </source>
</evidence>
<evidence type="ECO:0000313" key="6">
    <source>
        <dbReference type="EMBL" id="KKO70768.1"/>
    </source>
</evidence>
<evidence type="ECO:0000259" key="5">
    <source>
        <dbReference type="PROSITE" id="PS50893"/>
    </source>
</evidence>
<keyword evidence="4 7" id="KW-0067">ATP-binding</keyword>
<dbReference type="PANTHER" id="PTHR45772:SF2">
    <property type="entry name" value="ABC TRANSPORTER ATP-BINDING PROTEIN"/>
    <property type="match status" value="1"/>
</dbReference>
<dbReference type="Gene3D" id="3.40.50.300">
    <property type="entry name" value="P-loop containing nucleotide triphosphate hydrolases"/>
    <property type="match status" value="1"/>
</dbReference>
<proteinExistence type="predicted"/>
<organism evidence="6 8">
    <name type="scientific">Kerstersia gyiorum</name>
    <dbReference type="NCBI Taxonomy" id="206506"/>
    <lineage>
        <taxon>Bacteria</taxon>
        <taxon>Pseudomonadati</taxon>
        <taxon>Pseudomonadota</taxon>
        <taxon>Betaproteobacteria</taxon>
        <taxon>Burkholderiales</taxon>
        <taxon>Alcaligenaceae</taxon>
        <taxon>Kerstersia</taxon>
    </lineage>
</organism>
<dbReference type="Proteomes" id="UP000078084">
    <property type="component" value="Unassembled WGS sequence"/>
</dbReference>
<dbReference type="EMBL" id="SGWZ01000003">
    <property type="protein sequence ID" value="RZS69478.1"/>
    <property type="molecule type" value="Genomic_DNA"/>
</dbReference>
<dbReference type="Pfam" id="PF00005">
    <property type="entry name" value="ABC_tran"/>
    <property type="match status" value="1"/>
</dbReference>
<dbReference type="CDD" id="cd03219">
    <property type="entry name" value="ABC_Mj1267_LivG_branched"/>
    <property type="match status" value="1"/>
</dbReference>
<evidence type="ECO:0000256" key="2">
    <source>
        <dbReference type="ARBA" id="ARBA00022475"/>
    </source>
</evidence>
<keyword evidence="2" id="KW-1003">Cell membrane</keyword>
<dbReference type="PROSITE" id="PS50893">
    <property type="entry name" value="ABC_TRANSPORTER_2"/>
    <property type="match status" value="1"/>
</dbReference>
<reference evidence="7 9" key="2">
    <citation type="submission" date="2019-02" db="EMBL/GenBank/DDBJ databases">
        <title>Genomic Encyclopedia of Type Strains, Phase IV (KMG-IV): sequencing the most valuable type-strain genomes for metagenomic binning, comparative biology and taxonomic classification.</title>
        <authorList>
            <person name="Goeker M."/>
        </authorList>
    </citation>
    <scope>NUCLEOTIDE SEQUENCE [LARGE SCALE GENOMIC DNA]</scope>
    <source>
        <strain evidence="7 9">DSM 16618</strain>
    </source>
</reference>
<dbReference type="Pfam" id="PF12399">
    <property type="entry name" value="BCA_ABC_TP_C"/>
    <property type="match status" value="1"/>
</dbReference>
<keyword evidence="8" id="KW-1185">Reference proteome</keyword>
<dbReference type="GO" id="GO:0005886">
    <property type="term" value="C:plasma membrane"/>
    <property type="evidence" value="ECO:0007669"/>
    <property type="project" value="TreeGrafter"/>
</dbReference>
<dbReference type="STRING" id="206506.AAV32_14830"/>
<evidence type="ECO:0000256" key="3">
    <source>
        <dbReference type="ARBA" id="ARBA00022741"/>
    </source>
</evidence>
<accession>A0A171KPF1</accession>
<dbReference type="GO" id="GO:0016887">
    <property type="term" value="F:ATP hydrolysis activity"/>
    <property type="evidence" value="ECO:0007669"/>
    <property type="project" value="InterPro"/>
</dbReference>
<dbReference type="InterPro" id="IPR003439">
    <property type="entry name" value="ABC_transporter-like_ATP-bd"/>
</dbReference>
<evidence type="ECO:0000256" key="1">
    <source>
        <dbReference type="ARBA" id="ARBA00022448"/>
    </source>
</evidence>
<dbReference type="EMBL" id="LBNE01000012">
    <property type="protein sequence ID" value="KKO70768.1"/>
    <property type="molecule type" value="Genomic_DNA"/>
</dbReference>
<comment type="caution">
    <text evidence="6">The sequence shown here is derived from an EMBL/GenBank/DDBJ whole genome shotgun (WGS) entry which is preliminary data.</text>
</comment>
<evidence type="ECO:0000256" key="4">
    <source>
        <dbReference type="ARBA" id="ARBA00022840"/>
    </source>
</evidence>
<feature type="domain" description="ABC transporter" evidence="5">
    <location>
        <begin position="18"/>
        <end position="259"/>
    </location>
</feature>
<keyword evidence="1" id="KW-0813">Transport</keyword>
<keyword evidence="2" id="KW-0472">Membrane</keyword>
<protein>
    <submittedName>
        <fullName evidence="7">Amino acid/amide ABC transporter ATP-binding protein 1 (HAAT family)</fullName>
    </submittedName>
    <submittedName>
        <fullName evidence="6">Branched-chain amino acid ABC transporter substrate-binding protein</fullName>
    </submittedName>
</protein>
<dbReference type="InterPro" id="IPR032823">
    <property type="entry name" value="BCA_ABC_TP_C"/>
</dbReference>
<dbReference type="InterPro" id="IPR027417">
    <property type="entry name" value="P-loop_NTPase"/>
</dbReference>
<sequence>MANEQNNHQRQDGAAPLLRIAGLHKAFHAVKATNGVDLTVFKGEIHAIIGPNGAGKSTLITQICGEILPDAGVIELEGRDVTRLPPYLRARQGLGRSFQITELCQEFNALENVILSVMLLKSRGFGMWRNPRNDGAMHERAMHWLEKVGLADRALARTADLAHGEKRQLELAVALAREPRLLLLDEPMAGMGGDESARMTRLLAEIKQDYGILLVEHDMDAVFALADRVSVLVYGRIIHTGDPVSVRQHPDVRAAYLGEETC</sequence>
<dbReference type="GO" id="GO:0005524">
    <property type="term" value="F:ATP binding"/>
    <property type="evidence" value="ECO:0007669"/>
    <property type="project" value="UniProtKB-KW"/>
</dbReference>
<dbReference type="AlphaFoldDB" id="A0A171KPF1"/>
<dbReference type="Proteomes" id="UP000292039">
    <property type="component" value="Unassembled WGS sequence"/>
</dbReference>
<dbReference type="SUPFAM" id="SSF52540">
    <property type="entry name" value="P-loop containing nucleoside triphosphate hydrolases"/>
    <property type="match status" value="1"/>
</dbReference>
<dbReference type="OrthoDB" id="9781337at2"/>
<dbReference type="PATRIC" id="fig|206506.3.peg.3159"/>
<evidence type="ECO:0000313" key="8">
    <source>
        <dbReference type="Proteomes" id="UP000078084"/>
    </source>
</evidence>
<evidence type="ECO:0000313" key="9">
    <source>
        <dbReference type="Proteomes" id="UP000292039"/>
    </source>
</evidence>
<reference evidence="6 8" key="1">
    <citation type="submission" date="2015-04" db="EMBL/GenBank/DDBJ databases">
        <title>Genome sequence of Kerstersia gyiorum CG1.</title>
        <authorList>
            <person name="Greninger A.L."/>
            <person name="Kozyreva V."/>
            <person name="Chaturvedi V."/>
        </authorList>
    </citation>
    <scope>NUCLEOTIDE SEQUENCE [LARGE SCALE GENOMIC DNA]</scope>
    <source>
        <strain evidence="6 8">CG1</strain>
    </source>
</reference>
<dbReference type="SMART" id="SM00382">
    <property type="entry name" value="AAA"/>
    <property type="match status" value="1"/>
</dbReference>
<dbReference type="RefSeq" id="WP_068373993.1">
    <property type="nucleotide sequence ID" value="NZ_CBCSEB010000006.1"/>
</dbReference>